<proteinExistence type="predicted"/>
<dbReference type="PANTHER" id="PTHR39196">
    <property type="entry name" value="PRIMOSOME, DNAD SUBUNIT"/>
    <property type="match status" value="1"/>
</dbReference>
<dbReference type="EMBL" id="AENT01000012">
    <property type="protein sequence ID" value="EFR42944.1"/>
    <property type="molecule type" value="Genomic_DNA"/>
</dbReference>
<keyword evidence="1" id="KW-0812">Transmembrane</keyword>
<reference evidence="3 4" key="1">
    <citation type="submission" date="2010-11" db="EMBL/GenBank/DDBJ databases">
        <authorList>
            <person name="Durkin A.S."/>
            <person name="Madupu R."/>
            <person name="Torralba M."/>
            <person name="Gillis M."/>
            <person name="Methe B."/>
            <person name="Sutton G."/>
            <person name="Nelson K.E."/>
        </authorList>
    </citation>
    <scope>NUCLEOTIDE SEQUENCE [LARGE SCALE GENOMIC DNA]</scope>
    <source>
        <strain evidence="3 4">UPII 345-E</strain>
    </source>
</reference>
<dbReference type="InterPro" id="IPR025400">
    <property type="entry name" value="Lin1244/Lin1753-like_N"/>
</dbReference>
<organism evidence="3 4">
    <name type="scientific">Dialister micraerophilus UPII 345-E</name>
    <dbReference type="NCBI Taxonomy" id="910314"/>
    <lineage>
        <taxon>Bacteria</taxon>
        <taxon>Bacillati</taxon>
        <taxon>Bacillota</taxon>
        <taxon>Negativicutes</taxon>
        <taxon>Veillonellales</taxon>
        <taxon>Veillonellaceae</taxon>
        <taxon>Dialister</taxon>
    </lineage>
</organism>
<evidence type="ECO:0000259" key="2">
    <source>
        <dbReference type="Pfam" id="PF14297"/>
    </source>
</evidence>
<evidence type="ECO:0000313" key="3">
    <source>
        <dbReference type="EMBL" id="EFR42944.1"/>
    </source>
</evidence>
<dbReference type="OrthoDB" id="1047417at2"/>
<comment type="caution">
    <text evidence="3">The sequence shown here is derived from an EMBL/GenBank/DDBJ whole genome shotgun (WGS) entry which is preliminary data.</text>
</comment>
<protein>
    <submittedName>
        <fullName evidence="3">DnaD domain protein</fullName>
    </submittedName>
</protein>
<dbReference type="RefSeq" id="WP_007554350.1">
    <property type="nucleotide sequence ID" value="NZ_AENT01000012.1"/>
</dbReference>
<feature type="transmembrane region" description="Helical" evidence="1">
    <location>
        <begin position="28"/>
        <end position="47"/>
    </location>
</feature>
<dbReference type="Pfam" id="PF14297">
    <property type="entry name" value="Lin1244_N"/>
    <property type="match status" value="1"/>
</dbReference>
<dbReference type="Proteomes" id="UP000004594">
    <property type="component" value="Unassembled WGS sequence"/>
</dbReference>
<keyword evidence="1" id="KW-1133">Transmembrane helix</keyword>
<dbReference type="eggNOG" id="COG3935">
    <property type="taxonomic scope" value="Bacteria"/>
</dbReference>
<evidence type="ECO:0000256" key="1">
    <source>
        <dbReference type="SAM" id="Phobius"/>
    </source>
</evidence>
<name>E4L8C4_9FIRM</name>
<evidence type="ECO:0000313" key="4">
    <source>
        <dbReference type="Proteomes" id="UP000004594"/>
    </source>
</evidence>
<keyword evidence="1" id="KW-0472">Membrane</keyword>
<accession>E4L8C4</accession>
<feature type="domain" description="Lin1244/Lin1753-like N-terminal" evidence="2">
    <location>
        <begin position="11"/>
        <end position="104"/>
    </location>
</feature>
<gene>
    <name evidence="3" type="ORF">HMPREF9220_1107</name>
</gene>
<dbReference type="AlphaFoldDB" id="E4L8C4"/>
<sequence length="211" mass="24378">MARPTKQGVDYFPLDVGFLQDFKIKRIMNSYGCVSIAVLVCLLCNIYKDKGYYMLFTDETADFIAAECGVKCRAVNDIVAKAVQVGFFDEHIYTEHKILTSKGIQNRYFMVSSRRKERFCRRDIMLININDCNNSVNDCNNSVNVYNNSYYKENKIKRKERIKNGSEATTVSNLKFFENQKKVFDEKIRQLDNYVAANGLKSIDVTDILKS</sequence>
<dbReference type="PANTHER" id="PTHR39196:SF1">
    <property type="entry name" value="PRIMOSOME, DNAD SUBUNIT"/>
    <property type="match status" value="1"/>
</dbReference>